<protein>
    <submittedName>
        <fullName evidence="1">Uncharacterized protein</fullName>
    </submittedName>
</protein>
<dbReference type="AlphaFoldDB" id="A0A1E5L4T2"/>
<evidence type="ECO:0000313" key="2">
    <source>
        <dbReference type="Proteomes" id="UP000095255"/>
    </source>
</evidence>
<name>A0A1E5L4T2_9FIRM</name>
<dbReference type="EMBL" id="MJAT01000033">
    <property type="protein sequence ID" value="OEH85172.1"/>
    <property type="molecule type" value="Genomic_DNA"/>
</dbReference>
<evidence type="ECO:0000313" key="1">
    <source>
        <dbReference type="EMBL" id="OEH85172.1"/>
    </source>
</evidence>
<accession>A0A1E5L4T2</accession>
<organism evidence="1 2">
    <name type="scientific">Desulfuribacillus stibiiarsenatis</name>
    <dbReference type="NCBI Taxonomy" id="1390249"/>
    <lineage>
        <taxon>Bacteria</taxon>
        <taxon>Bacillati</taxon>
        <taxon>Bacillota</taxon>
        <taxon>Desulfuribacillia</taxon>
        <taxon>Desulfuribacillales</taxon>
        <taxon>Desulfuribacillaceae</taxon>
        <taxon>Desulfuribacillus</taxon>
    </lineage>
</organism>
<gene>
    <name evidence="1" type="ORF">BHU72_06060</name>
</gene>
<dbReference type="RefSeq" id="WP_069702499.1">
    <property type="nucleotide sequence ID" value="NZ_MJAT01000033.1"/>
</dbReference>
<dbReference type="Proteomes" id="UP000095255">
    <property type="component" value="Unassembled WGS sequence"/>
</dbReference>
<proteinExistence type="predicted"/>
<reference evidence="1 2" key="1">
    <citation type="submission" date="2016-09" db="EMBL/GenBank/DDBJ databases">
        <title>Desulfuribacillus arsenicus sp. nov., an obligately anaerobic, dissimilatory arsenic- and antimonate-reducing bacterium isolated from anoxic sediments.</title>
        <authorList>
            <person name="Abin C.A."/>
            <person name="Hollibaugh J.T."/>
        </authorList>
    </citation>
    <scope>NUCLEOTIDE SEQUENCE [LARGE SCALE GENOMIC DNA]</scope>
    <source>
        <strain evidence="1 2">MLFW-2</strain>
    </source>
</reference>
<sequence>MNYVKKKELIQLLDRVSEIDKIVFETVNGEEYAASNEDILVEGLREPFQKLIPKTTWTKYDYAIKYGQLTLLGIQKDADGQSQLIIGIDEEETTFITTTEALFQLFERIHMGNYSSFLMESDENFDLLNYNFKYWFKGKLADTDVLLRTVIEKGQPIARCFASQRYQQIDNHILMYCTVWALDTLKFNFKLTSQKVMHSSMKLSFESDKIFDIDGIGKLSYGFSVINSESKSHSVELLPTCNIQNVDGTRVSIILDRTIKIRHLGNSIEPVIKKILELKHLPEHVERAIEVIISVKNEKINPFLAYKIQQSLIDIIGKKAFSTYIDKYTQVSSENTYSLLEFFGRLHEIPVQNEDKQILIESLYWSTLNSFSKK</sequence>
<keyword evidence="2" id="KW-1185">Reference proteome</keyword>
<dbReference type="OrthoDB" id="2597112at2"/>
<comment type="caution">
    <text evidence="1">The sequence shown here is derived from an EMBL/GenBank/DDBJ whole genome shotgun (WGS) entry which is preliminary data.</text>
</comment>